<keyword evidence="1" id="KW-0472">Membrane</keyword>
<name>A0ABY8BLZ8_AFICR</name>
<evidence type="ECO:0000256" key="1">
    <source>
        <dbReference type="SAM" id="Phobius"/>
    </source>
</evidence>
<evidence type="ECO:0000313" key="2">
    <source>
        <dbReference type="EMBL" id="WEF50928.1"/>
    </source>
</evidence>
<accession>A0ABY8BLZ8</accession>
<feature type="transmembrane region" description="Helical" evidence="1">
    <location>
        <begin position="330"/>
        <end position="352"/>
    </location>
</feature>
<dbReference type="PANTHER" id="PTHR42941">
    <property type="entry name" value="SLL1037 PROTEIN"/>
    <property type="match status" value="1"/>
</dbReference>
<protein>
    <submittedName>
        <fullName evidence="2">ABC transporter substrate-binding protein</fullName>
    </submittedName>
</protein>
<keyword evidence="3" id="KW-1185">Reference proteome</keyword>
<dbReference type="RefSeq" id="WP_275246548.1">
    <property type="nucleotide sequence ID" value="NZ_BAABDX010000001.1"/>
</dbReference>
<dbReference type="Gene3D" id="3.40.190.10">
    <property type="entry name" value="Periplasmic binding protein-like II"/>
    <property type="match status" value="2"/>
</dbReference>
<sequence length="442" mass="48118">MKAYFIPFWLRLTIVISVVCVVIGGVLAAYRIYMRPTVLTVAVGSLDGETNKIASLLAGHIAASNTASVHLKIVNEPDILAAANEFREGKADLAVVRADTENLPNARTVARVARAAAVIVAPAGSNYTKFRELAGKTIGVVGAEINSGLVTALSSEYDAARLKIAFKNVSINEARLAVTSHEVAALLMVLPIARRYIAYIDKIFQNDSGLAPNILSIDGAEAIANTERAYNVFVVPQGSLQGSPQIPPDNRITLATNVYLVARANLDPDLVANLTREIMIAKRDLGIEQPALAQIVAPELDSAAYIPVHPGAAEYYNNTQRDWLDKYANWIFLLPIVFGIGATTFAATWKFLEFENDRFQETLMAANYHLPRRIRGATSETELQQIEDEIDSLLHAHLTHAHSGKESDSSMLVLHAAAQRLDNLIHHQRSRIAMGNSIVKVA</sequence>
<keyword evidence="1" id="KW-1133">Transmembrane helix</keyword>
<organism evidence="2 3">
    <name type="scientific">Afipia carboxydohydrogena</name>
    <name type="common">Pseudomonas carboxydohydrogena</name>
    <dbReference type="NCBI Taxonomy" id="290"/>
    <lineage>
        <taxon>Bacteria</taxon>
        <taxon>Pseudomonadati</taxon>
        <taxon>Pseudomonadota</taxon>
        <taxon>Alphaproteobacteria</taxon>
        <taxon>Hyphomicrobiales</taxon>
        <taxon>Nitrobacteraceae</taxon>
        <taxon>Afipia</taxon>
    </lineage>
</organism>
<gene>
    <name evidence="2" type="ORF">AFIC_002485</name>
</gene>
<dbReference type="Pfam" id="PF16868">
    <property type="entry name" value="NMT1_3"/>
    <property type="match status" value="1"/>
</dbReference>
<feature type="transmembrane region" description="Helical" evidence="1">
    <location>
        <begin position="6"/>
        <end position="30"/>
    </location>
</feature>
<proteinExistence type="predicted"/>
<dbReference type="EMBL" id="CP113162">
    <property type="protein sequence ID" value="WEF50928.1"/>
    <property type="molecule type" value="Genomic_DNA"/>
</dbReference>
<reference evidence="2 3" key="1">
    <citation type="submission" date="2022-11" db="EMBL/GenBank/DDBJ databases">
        <authorList>
            <person name="Siebert D."/>
            <person name="Busche T."/>
            <person name="Saydam E."/>
            <person name="Kalinowski J."/>
            <person name="Ruckert C."/>
            <person name="Blombach B."/>
        </authorList>
    </citation>
    <scope>NUCLEOTIDE SEQUENCE [LARGE SCALE GENOMIC DNA]</scope>
    <source>
        <strain evidence="2 3">DSM 1083</strain>
    </source>
</reference>
<dbReference type="PANTHER" id="PTHR42941:SF1">
    <property type="entry name" value="SLL1037 PROTEIN"/>
    <property type="match status" value="1"/>
</dbReference>
<keyword evidence="1" id="KW-0812">Transmembrane</keyword>
<dbReference type="SUPFAM" id="SSF53850">
    <property type="entry name" value="Periplasmic binding protein-like II"/>
    <property type="match status" value="1"/>
</dbReference>
<dbReference type="InterPro" id="IPR011852">
    <property type="entry name" value="TRAP_TAXI"/>
</dbReference>
<dbReference type="Proteomes" id="UP001213907">
    <property type="component" value="Chromosome"/>
</dbReference>
<evidence type="ECO:0000313" key="3">
    <source>
        <dbReference type="Proteomes" id="UP001213907"/>
    </source>
</evidence>